<dbReference type="AlphaFoldDB" id="A0A4S8HVN7"/>
<name>A0A4S8HVN7_9BACT</name>
<dbReference type="RefSeq" id="WP_136577802.1">
    <property type="nucleotide sequence ID" value="NZ_STFF01000003.1"/>
</dbReference>
<organism evidence="2 3">
    <name type="scientific">Niastella caeni</name>
    <dbReference type="NCBI Taxonomy" id="2569763"/>
    <lineage>
        <taxon>Bacteria</taxon>
        <taxon>Pseudomonadati</taxon>
        <taxon>Bacteroidota</taxon>
        <taxon>Chitinophagia</taxon>
        <taxon>Chitinophagales</taxon>
        <taxon>Chitinophagaceae</taxon>
        <taxon>Niastella</taxon>
    </lineage>
</organism>
<dbReference type="Proteomes" id="UP000306918">
    <property type="component" value="Unassembled WGS sequence"/>
</dbReference>
<dbReference type="OrthoDB" id="9800184at2"/>
<accession>A0A4S8HVN7</accession>
<protein>
    <submittedName>
        <fullName evidence="2">FAD-binding protein</fullName>
    </submittedName>
</protein>
<proteinExistence type="predicted"/>
<dbReference type="PANTHER" id="PTHR43762">
    <property type="entry name" value="L-GULONOLACTONE OXIDASE"/>
    <property type="match status" value="1"/>
</dbReference>
<dbReference type="InterPro" id="IPR036318">
    <property type="entry name" value="FAD-bd_PCMH-like_sf"/>
</dbReference>
<evidence type="ECO:0000313" key="3">
    <source>
        <dbReference type="Proteomes" id="UP000306918"/>
    </source>
</evidence>
<dbReference type="EMBL" id="STFF01000003">
    <property type="protein sequence ID" value="THU39670.1"/>
    <property type="molecule type" value="Genomic_DNA"/>
</dbReference>
<comment type="caution">
    <text evidence="2">The sequence shown here is derived from an EMBL/GenBank/DDBJ whole genome shotgun (WGS) entry which is preliminary data.</text>
</comment>
<dbReference type="Gene3D" id="3.30.465.10">
    <property type="match status" value="1"/>
</dbReference>
<sequence>MALPEGITLLPITDWQNGHQNFSVKLTKDASFNMRLPFAFAESEKNYHATTKNFQWLIQHAIDNNIRLRAMGNGWSFSDVGVCNGGLVDTRELRTFFSMGESFLSPQYLATGKTAKDLVFTQCGMSILQMNKELEQENGWLRCLRASGASNGQTIVGATATGTHGAGFKAGAVHDAIVGLHIITGANRHVWLERASNPVASQAFIDWLGAEVFRDDDLFNAAVVSFGSFGFIHGVLLETEPIYLLEKYTSANIPYNEKLKQAINEWNFDALTSFLPFPPESPGRSLYHFEVLVNPHRFAVNDADKGVYLKVMYKTPYRTDYTKPALPGGNFQYGDELLGLVQSILDNIGKKLTQKLVPPLVTKLFPLAFAANEEVTGTIGEIFTNTRFRGKAASAAIAIDTADSSRAIEEIVQLNAKTPFAGALALRFVKGTKATLGFNKFEKTCVLEMDGVESATSRKFFTSVWNRFEEIGLPYTLHWGKINFNLTEARIRQMYGDAAVNKWLTARHKLLDDFTQKVFTNEFMERTGLI</sequence>
<evidence type="ECO:0000259" key="1">
    <source>
        <dbReference type="Pfam" id="PF01565"/>
    </source>
</evidence>
<dbReference type="Pfam" id="PF01565">
    <property type="entry name" value="FAD_binding_4"/>
    <property type="match status" value="1"/>
</dbReference>
<dbReference type="GO" id="GO:0016899">
    <property type="term" value="F:oxidoreductase activity, acting on the CH-OH group of donors, oxygen as acceptor"/>
    <property type="evidence" value="ECO:0007669"/>
    <property type="project" value="InterPro"/>
</dbReference>
<dbReference type="PANTHER" id="PTHR43762:SF1">
    <property type="entry name" value="D-ARABINONO-1,4-LACTONE OXIDASE"/>
    <property type="match status" value="1"/>
</dbReference>
<keyword evidence="3" id="KW-1185">Reference proteome</keyword>
<gene>
    <name evidence="2" type="ORF">FAM09_14330</name>
</gene>
<reference evidence="2 3" key="1">
    <citation type="submission" date="2019-04" db="EMBL/GenBank/DDBJ databases">
        <title>Niastella caeni sp. nov., isolated from activated sludge.</title>
        <authorList>
            <person name="Sheng M."/>
        </authorList>
    </citation>
    <scope>NUCLEOTIDE SEQUENCE [LARGE SCALE GENOMIC DNA]</scope>
    <source>
        <strain evidence="2 3">HX-2-15</strain>
    </source>
</reference>
<dbReference type="GO" id="GO:0050660">
    <property type="term" value="F:flavin adenine dinucleotide binding"/>
    <property type="evidence" value="ECO:0007669"/>
    <property type="project" value="InterPro"/>
</dbReference>
<dbReference type="InterPro" id="IPR010031">
    <property type="entry name" value="FAD_lactone_oxidase-like"/>
</dbReference>
<feature type="domain" description="FAD linked oxidase N-terminal" evidence="1">
    <location>
        <begin position="51"/>
        <end position="188"/>
    </location>
</feature>
<dbReference type="InterPro" id="IPR006094">
    <property type="entry name" value="Oxid_FAD_bind_N"/>
</dbReference>
<evidence type="ECO:0000313" key="2">
    <source>
        <dbReference type="EMBL" id="THU39670.1"/>
    </source>
</evidence>
<dbReference type="InterPro" id="IPR016169">
    <property type="entry name" value="FAD-bd_PCMH_sub2"/>
</dbReference>
<dbReference type="SUPFAM" id="SSF56176">
    <property type="entry name" value="FAD-binding/transporter-associated domain-like"/>
    <property type="match status" value="1"/>
</dbReference>